<accession>A0AC58G414</accession>
<keyword evidence="1" id="KW-1185">Reference proteome</keyword>
<protein>
    <submittedName>
        <fullName evidence="2">Phosphatidylinositol-binding clathrin assembly protein isoform X12</fullName>
    </submittedName>
</protein>
<dbReference type="Proteomes" id="UP000000437">
    <property type="component" value="Chromosome 7"/>
</dbReference>
<organism evidence="1 2">
    <name type="scientific">Danio rerio</name>
    <name type="common">Zebrafish</name>
    <name type="synonym">Brachydanio rerio</name>
    <dbReference type="NCBI Taxonomy" id="7955"/>
    <lineage>
        <taxon>Eukaryota</taxon>
        <taxon>Metazoa</taxon>
        <taxon>Chordata</taxon>
        <taxon>Craniata</taxon>
        <taxon>Vertebrata</taxon>
        <taxon>Euteleostomi</taxon>
        <taxon>Actinopterygii</taxon>
        <taxon>Neopterygii</taxon>
        <taxon>Teleostei</taxon>
        <taxon>Ostariophysi</taxon>
        <taxon>Cypriniformes</taxon>
        <taxon>Danionidae</taxon>
        <taxon>Danioninae</taxon>
        <taxon>Danio</taxon>
    </lineage>
</organism>
<evidence type="ECO:0000313" key="2">
    <source>
        <dbReference type="RefSeq" id="XP_073764477.1"/>
    </source>
</evidence>
<sequence>MSGQSITDRIAAAQHSMTGSAISKAVCKATTHEVSGPKKKHLDYLIHCTNEMNVNVPQLADTLFERTTNSSWVVVFKALITTHHLMMYGNERFIQYLASRNTLFNLNNFLDKGALQGYDMSTFIRRYSRYLNEKALSYRLVAVDFTKMKRGIDGVMRTMNTEKLIKTLPIIQNQLDALLDFQANPNELTNGVINAAFMLLFKDSIRLFAAYNEGVINLLEKYFDMKKNQCKDALDIYKKFLYRMTKLSEFLKVAEAPSSLLEALEQHLASLEGKKTKELSADNRANTLSNAVSSLSNTGMSFSFSSSRMDEKEKQQALEEEQARLQALKRLKEIGMQTPTASPSTQSLGSANNHNADVDLFTNTTSPPSINSMPNLTSDLFDLQPAFVPAVQSTPISTASSAWGGVESSTLHSMTSMPTMNVDFDAVFGTKASNTDVKPSAGYDASGDLLKPTVTVHSQTPVMHHHTGSKLLANDLDSSLANLVGNLQFGGTPGKKSDMQWTQPGEKKLTGGTNWQSKTMSSTTAWSPAPLPPAAMPPAAMPVPHMAPAPMAFPMTTPQVPVYGMVPPQLGQMGGVPVMTQQPMLYNQPVLRPTNPFTPIPGAQMQFM</sequence>
<reference evidence="2" key="1">
    <citation type="submission" date="2025-08" db="UniProtKB">
        <authorList>
            <consortium name="RefSeq"/>
        </authorList>
    </citation>
    <scope>IDENTIFICATION</scope>
    <source>
        <strain evidence="2">Tuebingen</strain>
        <tissue evidence="2">Fibroblasts and whole tissue</tissue>
    </source>
</reference>
<evidence type="ECO:0000313" key="1">
    <source>
        <dbReference type="Proteomes" id="UP000000437"/>
    </source>
</evidence>
<name>A0AC58G414_DANRE</name>
<proteinExistence type="predicted"/>
<dbReference type="RefSeq" id="XP_073764477.1">
    <property type="nucleotide sequence ID" value="XM_073908376.1"/>
</dbReference>
<gene>
    <name evidence="2" type="primary">si:ch211-200p22.4</name>
</gene>